<dbReference type="RefSeq" id="WP_129017477.1">
    <property type="nucleotide sequence ID" value="NZ_SDDZ01000005.1"/>
</dbReference>
<dbReference type="EMBL" id="SDDZ01000005">
    <property type="protein sequence ID" value="RXJ49909.1"/>
    <property type="molecule type" value="Genomic_DNA"/>
</dbReference>
<dbReference type="Proteomes" id="UP000289792">
    <property type="component" value="Unassembled WGS sequence"/>
</dbReference>
<evidence type="ECO:0000313" key="2">
    <source>
        <dbReference type="EMBL" id="RXJ49909.1"/>
    </source>
</evidence>
<evidence type="ECO:0000259" key="1">
    <source>
        <dbReference type="SMART" id="SM00953"/>
    </source>
</evidence>
<dbReference type="Pfam" id="PF08808">
    <property type="entry name" value="RES"/>
    <property type="match status" value="1"/>
</dbReference>
<organism evidence="2 3">
    <name type="scientific">Gelidibacter gilvus</name>
    <dbReference type="NCBI Taxonomy" id="59602"/>
    <lineage>
        <taxon>Bacteria</taxon>
        <taxon>Pseudomonadati</taxon>
        <taxon>Bacteroidota</taxon>
        <taxon>Flavobacteriia</taxon>
        <taxon>Flavobacteriales</taxon>
        <taxon>Flavobacteriaceae</taxon>
        <taxon>Gelidibacter</taxon>
    </lineage>
</organism>
<feature type="domain" description="RES" evidence="1">
    <location>
        <begin position="14"/>
        <end position="138"/>
    </location>
</feature>
<dbReference type="SMART" id="SM00953">
    <property type="entry name" value="RES"/>
    <property type="match status" value="1"/>
</dbReference>
<name>A0A4Q0XHV5_9FLAO</name>
<sequence length="151" mass="17726">MEVYRISHKNHSKALSSSGVANRWNLDGEFVIYAGASRSLSTLELVVHRNSINKLPEYEVMIISIADEEDLYEQITIKKLPQNWRSFEAYYKLQMIGSNWYKEQRSLVLKVPSAVISKEYNYIINTKHPLFIKKVALVRNEDYFFDERLFG</sequence>
<evidence type="ECO:0000313" key="3">
    <source>
        <dbReference type="Proteomes" id="UP000289792"/>
    </source>
</evidence>
<accession>A0A4Q0XHV5</accession>
<dbReference type="AlphaFoldDB" id="A0A4Q0XHV5"/>
<dbReference type="OrthoDB" id="9789501at2"/>
<reference evidence="2 3" key="1">
    <citation type="submission" date="2019-01" db="EMBL/GenBank/DDBJ databases">
        <title>Genome sequence of the Antarctic species Gelidibacter gilvus ACAM 158(T).</title>
        <authorList>
            <person name="Bowman J.P."/>
        </authorList>
    </citation>
    <scope>NUCLEOTIDE SEQUENCE [LARGE SCALE GENOMIC DNA]</scope>
    <source>
        <strain evidence="2 3">IC158</strain>
    </source>
</reference>
<protein>
    <submittedName>
        <fullName evidence="2">RES domain-containing protein</fullName>
    </submittedName>
</protein>
<comment type="caution">
    <text evidence="2">The sequence shown here is derived from an EMBL/GenBank/DDBJ whole genome shotgun (WGS) entry which is preliminary data.</text>
</comment>
<keyword evidence="3" id="KW-1185">Reference proteome</keyword>
<proteinExistence type="predicted"/>
<dbReference type="InterPro" id="IPR014914">
    <property type="entry name" value="RES_dom"/>
</dbReference>
<gene>
    <name evidence="2" type="ORF">ESZ48_10710</name>
</gene>